<organism evidence="2 3">
    <name type="scientific">Trichonephila inaurata madagascariensis</name>
    <dbReference type="NCBI Taxonomy" id="2747483"/>
    <lineage>
        <taxon>Eukaryota</taxon>
        <taxon>Metazoa</taxon>
        <taxon>Ecdysozoa</taxon>
        <taxon>Arthropoda</taxon>
        <taxon>Chelicerata</taxon>
        <taxon>Arachnida</taxon>
        <taxon>Araneae</taxon>
        <taxon>Araneomorphae</taxon>
        <taxon>Entelegynae</taxon>
        <taxon>Araneoidea</taxon>
        <taxon>Nephilidae</taxon>
        <taxon>Trichonephila</taxon>
        <taxon>Trichonephila inaurata</taxon>
    </lineage>
</organism>
<reference evidence="2" key="1">
    <citation type="submission" date="2020-08" db="EMBL/GenBank/DDBJ databases">
        <title>Multicomponent nature underlies the extraordinary mechanical properties of spider dragline silk.</title>
        <authorList>
            <person name="Kono N."/>
            <person name="Nakamura H."/>
            <person name="Mori M."/>
            <person name="Yoshida Y."/>
            <person name="Ohtoshi R."/>
            <person name="Malay A.D."/>
            <person name="Moran D.A.P."/>
            <person name="Tomita M."/>
            <person name="Numata K."/>
            <person name="Arakawa K."/>
        </authorList>
    </citation>
    <scope>NUCLEOTIDE SEQUENCE</scope>
</reference>
<dbReference type="AlphaFoldDB" id="A0A8X6XVP2"/>
<keyword evidence="3" id="KW-1185">Reference proteome</keyword>
<accession>A0A8X6XVP2</accession>
<feature type="compositionally biased region" description="Low complexity" evidence="1">
    <location>
        <begin position="56"/>
        <end position="71"/>
    </location>
</feature>
<evidence type="ECO:0000313" key="3">
    <source>
        <dbReference type="Proteomes" id="UP000886998"/>
    </source>
</evidence>
<gene>
    <name evidence="2" type="ORF">TNIN_74851</name>
</gene>
<protein>
    <submittedName>
        <fullName evidence="2">Uncharacterized protein</fullName>
    </submittedName>
</protein>
<evidence type="ECO:0000256" key="1">
    <source>
        <dbReference type="SAM" id="MobiDB-lite"/>
    </source>
</evidence>
<feature type="region of interest" description="Disordered" evidence="1">
    <location>
        <begin position="56"/>
        <end position="91"/>
    </location>
</feature>
<proteinExistence type="predicted"/>
<sequence length="91" mass="9503">MSTKWVSTSASRDDMTQLNFFLSSVMPDTSSPDSISKNQRSTSVFQKEGALIAILGTSSGGSSPTSNAAAPVARESSDLSTTPGLLRKTCI</sequence>
<name>A0A8X6XVP2_9ARAC</name>
<dbReference type="Proteomes" id="UP000886998">
    <property type="component" value="Unassembled WGS sequence"/>
</dbReference>
<dbReference type="EMBL" id="BMAV01013306">
    <property type="protein sequence ID" value="GFY60845.1"/>
    <property type="molecule type" value="Genomic_DNA"/>
</dbReference>
<comment type="caution">
    <text evidence="2">The sequence shown here is derived from an EMBL/GenBank/DDBJ whole genome shotgun (WGS) entry which is preliminary data.</text>
</comment>
<evidence type="ECO:0000313" key="2">
    <source>
        <dbReference type="EMBL" id="GFY60845.1"/>
    </source>
</evidence>